<accession>A0ACB5PSE1</accession>
<name>A0ACB5PSE1_9BACT</name>
<comment type="caution">
    <text evidence="1">The sequence shown here is derived from an EMBL/GenBank/DDBJ whole genome shotgun (WGS) entry which is preliminary data.</text>
</comment>
<gene>
    <name evidence="1" type="ORF">GCM10011375_22840</name>
</gene>
<sequence>MTEWLIENREWLGTAIPFSAIMSAIIFLLLSSKDKPAAPQQERKGNTVPFISNGLGYAVSNKIEFPILMPEHKQIAFIK</sequence>
<keyword evidence="2" id="KW-1185">Reference proteome</keyword>
<dbReference type="Proteomes" id="UP000605392">
    <property type="component" value="Unassembled WGS sequence"/>
</dbReference>
<protein>
    <submittedName>
        <fullName evidence="1">Uncharacterized protein</fullName>
    </submittedName>
</protein>
<organism evidence="1 2">
    <name type="scientific">Hymenobacter qilianensis</name>
    <dbReference type="NCBI Taxonomy" id="1385715"/>
    <lineage>
        <taxon>Bacteria</taxon>
        <taxon>Pseudomonadati</taxon>
        <taxon>Bacteroidota</taxon>
        <taxon>Cytophagia</taxon>
        <taxon>Cytophagales</taxon>
        <taxon>Hymenobacteraceae</taxon>
        <taxon>Hymenobacter</taxon>
    </lineage>
</organism>
<dbReference type="EMBL" id="BMFN01000002">
    <property type="protein sequence ID" value="GGF67260.1"/>
    <property type="molecule type" value="Genomic_DNA"/>
</dbReference>
<proteinExistence type="predicted"/>
<evidence type="ECO:0000313" key="2">
    <source>
        <dbReference type="Proteomes" id="UP000605392"/>
    </source>
</evidence>
<reference evidence="1 2" key="1">
    <citation type="journal article" date="2019" name="Int. J. Syst. Evol. Microbiol.">
        <title>The Global Catalogue of Microorganisms (GCM) 10K type strain sequencing project: providing services to taxonomists for standard genome sequencing and annotation.</title>
        <authorList>
            <consortium name="The Broad Institute Genomics Platform"/>
            <consortium name="The Broad Institute Genome Sequencing Center for Infectious Disease"/>
            <person name="Wu L."/>
            <person name="Ma J."/>
        </authorList>
    </citation>
    <scope>NUCLEOTIDE SEQUENCE [LARGE SCALE GENOMIC DNA]</scope>
    <source>
        <strain evidence="1 2">CGMCC 1.12720</strain>
    </source>
</reference>
<evidence type="ECO:0000313" key="1">
    <source>
        <dbReference type="EMBL" id="GGF67260.1"/>
    </source>
</evidence>